<keyword evidence="3" id="KW-1185">Reference proteome</keyword>
<dbReference type="AlphaFoldDB" id="A0A6B3R5T5"/>
<protein>
    <recommendedName>
        <fullName evidence="1">DUF5723 domain-containing protein</fullName>
    </recommendedName>
</protein>
<name>A0A6B3R5T5_9FLAO</name>
<evidence type="ECO:0000259" key="1">
    <source>
        <dbReference type="Pfam" id="PF18990"/>
    </source>
</evidence>
<dbReference type="EMBL" id="JAAIKD010000005">
    <property type="protein sequence ID" value="NEV94477.1"/>
    <property type="molecule type" value="Genomic_DNA"/>
</dbReference>
<proteinExistence type="predicted"/>
<dbReference type="Pfam" id="PF18990">
    <property type="entry name" value="DUF5723"/>
    <property type="match status" value="1"/>
</dbReference>
<comment type="caution">
    <text evidence="2">The sequence shown here is derived from an EMBL/GenBank/DDBJ whole genome shotgun (WGS) entry which is preliminary data.</text>
</comment>
<sequence length="419" mass="47120">MLNPGMAYQKTDFHIGIPLLSNIYVSLGNTDFSMDAIFNANDINANIEEVLDRMSSEDFLAFNQKLDLLHIGWRRGKRYYSAGAYQEIDAVSNFPKDLIELAYYGNAGQNRSYDLGHINTKVNTQTVFHFGINQQMNENLHLGARVKLYTSSLNARSLRNTGRFRSRTDETGLLLTQTISNLNLKFDSTGIENADELTPGNLLFGSNLGLGFDFGLSYIIDDKLEFTASLLDLGFIQFSKDTQRLTVQGYYEYEGLEIQFPDFAQGGDLVTYYQDLGDDIEEALPSETTSDAYTFVQPAKMNLGLSYRFGSVSGSYDCTLTPARERFGNQTLSLHVFSMANAGNLFYSINAMYERRFWNAFYVKASLGVDQFNRPNYGGGLALDAGKVNLFLNLDRLNNVTNLYEAKALAFQFGMNLKF</sequence>
<dbReference type="Gene3D" id="2.40.160.60">
    <property type="entry name" value="Outer membrane protein transport protein (OMPP1/FadL/TodX)"/>
    <property type="match status" value="1"/>
</dbReference>
<gene>
    <name evidence="2" type="ORF">G3567_10020</name>
</gene>
<accession>A0A6B3R5T5</accession>
<dbReference type="InterPro" id="IPR043781">
    <property type="entry name" value="DUF5723"/>
</dbReference>
<organism evidence="2 3">
    <name type="scientific">Psychroflexus aurantiacus</name>
    <dbReference type="NCBI Taxonomy" id="2709310"/>
    <lineage>
        <taxon>Bacteria</taxon>
        <taxon>Pseudomonadati</taxon>
        <taxon>Bacteroidota</taxon>
        <taxon>Flavobacteriia</taxon>
        <taxon>Flavobacteriales</taxon>
        <taxon>Flavobacteriaceae</taxon>
        <taxon>Psychroflexus</taxon>
    </lineage>
</organism>
<dbReference type="Proteomes" id="UP000478505">
    <property type="component" value="Unassembled WGS sequence"/>
</dbReference>
<evidence type="ECO:0000313" key="2">
    <source>
        <dbReference type="EMBL" id="NEV94477.1"/>
    </source>
</evidence>
<evidence type="ECO:0000313" key="3">
    <source>
        <dbReference type="Proteomes" id="UP000478505"/>
    </source>
</evidence>
<reference evidence="2 3" key="1">
    <citation type="submission" date="2020-02" db="EMBL/GenBank/DDBJ databases">
        <title>Flavobacteriaceae Psychroflexus bacterium YR1-1, complete genome.</title>
        <authorList>
            <person name="Li Y."/>
            <person name="Wu S."/>
        </authorList>
    </citation>
    <scope>NUCLEOTIDE SEQUENCE [LARGE SCALE GENOMIC DNA]</scope>
    <source>
        <strain evidence="2 3">YR1-1</strain>
    </source>
</reference>
<feature type="domain" description="DUF5723" evidence="1">
    <location>
        <begin position="9"/>
        <end position="395"/>
    </location>
</feature>